<dbReference type="Proteomes" id="UP000180043">
    <property type="component" value="Unassembled WGS sequence"/>
</dbReference>
<protein>
    <recommendedName>
        <fullName evidence="4">PPE family domain-containing protein</fullName>
    </recommendedName>
</protein>
<comment type="caution">
    <text evidence="2">The sequence shown here is derived from an EMBL/GenBank/DDBJ whole genome shotgun (WGS) entry which is preliminary data.</text>
</comment>
<dbReference type="RefSeq" id="WP_057968020.1">
    <property type="nucleotide sequence ID" value="NZ_MLII01000028.1"/>
</dbReference>
<organism evidence="2 3">
    <name type="scientific">Mycobacteroides chelonae</name>
    <name type="common">Mycobacterium chelonae</name>
    <dbReference type="NCBI Taxonomy" id="1774"/>
    <lineage>
        <taxon>Bacteria</taxon>
        <taxon>Bacillati</taxon>
        <taxon>Actinomycetota</taxon>
        <taxon>Actinomycetes</taxon>
        <taxon>Mycobacteriales</taxon>
        <taxon>Mycobacteriaceae</taxon>
        <taxon>Mycobacteroides</taxon>
    </lineage>
</organism>
<feature type="region of interest" description="Disordered" evidence="1">
    <location>
        <begin position="375"/>
        <end position="397"/>
    </location>
</feature>
<dbReference type="AlphaFoldDB" id="A0A1S1LRP4"/>
<accession>A0A1S1LRP4</accession>
<name>A0A1S1LRP4_MYCCH</name>
<sequence length="397" mass="42306">MTGAVQPDEWHGDKWSHESIMDLQARMEPDGIKRIAGEWTSTLSKLDSLLIAFLEDVTAMIGESWSGAGAREALSTMQAYVENSRVALGEATTLSTGLSLLAHVTGQLQRQVVAPSTGAPVGRLGVPVGWRASVTDDLDLWERALEQVRTVYSGPAVQAGNAVAQLVGPRERLRFGSGPGLGAAGDSSRDEQAERAGDFLARWALGESETNPQQTMPQGGAGMPLQVPLMVAGMPGNPFPGNDFGSRQKSGSGVDELGEDDVYAQQNWMRDPLWHENPTRSAGFESATPASRQPLTPDRMPPLGAGAAPASTGGIGAGAAIRPWGAMMPMMGAYPSHTNQRRGDENEHYSPGYLVNGENTRELLGELPKGSAPVIGLWEHEPDDDLGPPPRRGFRSR</sequence>
<evidence type="ECO:0000313" key="2">
    <source>
        <dbReference type="EMBL" id="OHU59498.1"/>
    </source>
</evidence>
<dbReference type="EMBL" id="MLIQ01000011">
    <property type="protein sequence ID" value="OHU59498.1"/>
    <property type="molecule type" value="Genomic_DNA"/>
</dbReference>
<feature type="region of interest" description="Disordered" evidence="1">
    <location>
        <begin position="273"/>
        <end position="298"/>
    </location>
</feature>
<gene>
    <name evidence="2" type="ORF">BKG82_02600</name>
</gene>
<reference evidence="2 3" key="1">
    <citation type="submission" date="2016-10" db="EMBL/GenBank/DDBJ databases">
        <title>Evaluation of Human, Veterinary and Environmental Mycobacterium chelonae Isolates by Core Genome Phylogenomic Analysis, Targeted Gene Comparison, and Anti-microbial Susceptibility Patterns: A Tale of Mistaken Identities.</title>
        <authorList>
            <person name="Fogelson S.B."/>
            <person name="Camus A.C."/>
            <person name="Lorenz W."/>
            <person name="Vasireddy R."/>
            <person name="Vasireddy S."/>
            <person name="Smith T."/>
            <person name="Brown-Elliott B.A."/>
            <person name="Wallace R.J.Jr."/>
            <person name="Hasan N.A."/>
            <person name="Reischl U."/>
            <person name="Sanchez S."/>
        </authorList>
    </citation>
    <scope>NUCLEOTIDE SEQUENCE [LARGE SCALE GENOMIC DNA]</scope>
    <source>
        <strain evidence="2 3">15515</strain>
    </source>
</reference>
<proteinExistence type="predicted"/>
<evidence type="ECO:0000313" key="3">
    <source>
        <dbReference type="Proteomes" id="UP000180043"/>
    </source>
</evidence>
<evidence type="ECO:0008006" key="4">
    <source>
        <dbReference type="Google" id="ProtNLM"/>
    </source>
</evidence>
<evidence type="ECO:0000256" key="1">
    <source>
        <dbReference type="SAM" id="MobiDB-lite"/>
    </source>
</evidence>